<dbReference type="GO" id="GO:0005164">
    <property type="term" value="F:tumor necrosis factor receptor binding"/>
    <property type="evidence" value="ECO:0007669"/>
    <property type="project" value="InterPro"/>
</dbReference>
<keyword evidence="5" id="KW-0202">Cytokine</keyword>
<keyword evidence="10 11" id="KW-0472">Membrane</keyword>
<keyword evidence="4" id="KW-1003">Cell membrane</keyword>
<dbReference type="InterPro" id="IPR006052">
    <property type="entry name" value="TNF_dom"/>
</dbReference>
<dbReference type="GO" id="GO:0006955">
    <property type="term" value="P:immune response"/>
    <property type="evidence" value="ECO:0007669"/>
    <property type="project" value="InterPro"/>
</dbReference>
<dbReference type="PANTHER" id="PTHR11471">
    <property type="entry name" value="TUMOR NECROSIS FACTOR FAMILY MEMBER"/>
    <property type="match status" value="1"/>
</dbReference>
<evidence type="ECO:0000256" key="3">
    <source>
        <dbReference type="ARBA" id="ARBA00008670"/>
    </source>
</evidence>
<dbReference type="SUPFAM" id="SSF49842">
    <property type="entry name" value="TNF-like"/>
    <property type="match status" value="1"/>
</dbReference>
<dbReference type="PANTHER" id="PTHR11471:SF3">
    <property type="entry name" value="TUMOR NECROSIS FACTOR LIGAND SUPERFAMILY MEMBER 11"/>
    <property type="match status" value="1"/>
</dbReference>
<evidence type="ECO:0000256" key="6">
    <source>
        <dbReference type="ARBA" id="ARBA00022525"/>
    </source>
</evidence>
<dbReference type="PROSITE" id="PS50049">
    <property type="entry name" value="THD_2"/>
    <property type="match status" value="1"/>
</dbReference>
<evidence type="ECO:0000256" key="7">
    <source>
        <dbReference type="ARBA" id="ARBA00022692"/>
    </source>
</evidence>
<keyword evidence="7 11" id="KW-0812">Transmembrane</keyword>
<evidence type="ECO:0000256" key="9">
    <source>
        <dbReference type="ARBA" id="ARBA00022989"/>
    </source>
</evidence>
<proteinExistence type="evidence at transcript level"/>
<keyword evidence="6" id="KW-0964">Secreted</keyword>
<dbReference type="GO" id="GO:0005615">
    <property type="term" value="C:extracellular space"/>
    <property type="evidence" value="ECO:0007669"/>
    <property type="project" value="UniProtKB-KW"/>
</dbReference>
<organism evidence="13">
    <name type="scientific">Xenopus laevis</name>
    <name type="common">African clawed frog</name>
    <dbReference type="NCBI Taxonomy" id="8355"/>
    <lineage>
        <taxon>Eukaryota</taxon>
        <taxon>Metazoa</taxon>
        <taxon>Chordata</taxon>
        <taxon>Craniata</taxon>
        <taxon>Vertebrata</taxon>
        <taxon>Euteleostomi</taxon>
        <taxon>Amphibia</taxon>
        <taxon>Batrachia</taxon>
        <taxon>Anura</taxon>
        <taxon>Pipoidea</taxon>
        <taxon>Pipidae</taxon>
        <taxon>Xenopodinae</taxon>
        <taxon>Xenopus</taxon>
        <taxon>Xenopus</taxon>
    </lineage>
</organism>
<dbReference type="AlphaFoldDB" id="Q498F3"/>
<comment type="subcellular location">
    <subcellularLocation>
        <location evidence="1">Cell membrane</location>
        <topology evidence="1">Single-pass type II membrane protein</topology>
    </subcellularLocation>
    <subcellularLocation>
        <location evidence="2">Secreted</location>
    </subcellularLocation>
</comment>
<dbReference type="Pfam" id="PF00229">
    <property type="entry name" value="TNF"/>
    <property type="match status" value="1"/>
</dbReference>
<evidence type="ECO:0000313" key="13">
    <source>
        <dbReference type="EMBL" id="AAI00239.1"/>
    </source>
</evidence>
<evidence type="ECO:0000256" key="5">
    <source>
        <dbReference type="ARBA" id="ARBA00022514"/>
    </source>
</evidence>
<dbReference type="InterPro" id="IPR017355">
    <property type="entry name" value="TNF_ligand_10/11"/>
</dbReference>
<evidence type="ECO:0000256" key="4">
    <source>
        <dbReference type="ARBA" id="ARBA00022475"/>
    </source>
</evidence>
<dbReference type="GO" id="GO:0005886">
    <property type="term" value="C:plasma membrane"/>
    <property type="evidence" value="ECO:0007669"/>
    <property type="project" value="UniProtKB-SubCell"/>
</dbReference>
<dbReference type="InterPro" id="IPR008983">
    <property type="entry name" value="Tumour_necrosis_fac-like_dom"/>
</dbReference>
<evidence type="ECO:0000256" key="2">
    <source>
        <dbReference type="ARBA" id="ARBA00004613"/>
    </source>
</evidence>
<dbReference type="SMART" id="SM00207">
    <property type="entry name" value="TNF"/>
    <property type="match status" value="1"/>
</dbReference>
<sequence length="311" mass="34848">VPLQVLALGAGHLFSQCSGAGMSPGGYLRGAAEIQGAPENADRSRAVPRSVYVALFILALAQIVCTLGLFLYFKAQGDLSLMPELHCWEAIVKKREHGHTKDSSVQEDLMLCEGIKQAFSTAVEKELHGLLSSKQFQVGNARTEARYGTRNNSWPVAHLTVGSITPSNSEQSKVNLTSWNFREGWANLRNIKYHNGKLEILQDGYYFVYANLCFRHHILKGKEYRDKALQLMIYICKATKNRRPYETLMKGGKTAIWSNNSVYHFYSVYQGGVFKLHAGDEIFIQASYLELLDPAQEATYFGAFKIHSLDV</sequence>
<reference evidence="13" key="1">
    <citation type="submission" date="2005-08" db="EMBL/GenBank/DDBJ databases">
        <authorList>
            <consortium name="NIH - Xenopus Gene Collection (XGC) project"/>
        </authorList>
    </citation>
    <scope>NUCLEOTIDE SEQUENCE [LARGE SCALE MRNA]</scope>
    <source>
        <tissue evidence="13">Egg</tissue>
    </source>
</reference>
<dbReference type="EMBL" id="BC100238">
    <property type="protein sequence ID" value="AAI00239.1"/>
    <property type="molecule type" value="mRNA"/>
</dbReference>
<dbReference type="GO" id="GO:0005125">
    <property type="term" value="F:cytokine activity"/>
    <property type="evidence" value="ECO:0007669"/>
    <property type="project" value="UniProtKB-KW"/>
</dbReference>
<keyword evidence="9 11" id="KW-1133">Transmembrane helix</keyword>
<evidence type="ECO:0000256" key="8">
    <source>
        <dbReference type="ARBA" id="ARBA00022968"/>
    </source>
</evidence>
<evidence type="ECO:0000256" key="11">
    <source>
        <dbReference type="SAM" id="Phobius"/>
    </source>
</evidence>
<keyword evidence="8" id="KW-0735">Signal-anchor</keyword>
<gene>
    <name evidence="13" type="primary">LOC733333</name>
</gene>
<dbReference type="PIRSF" id="PIRSF038013">
    <property type="entry name" value="TNF10_TNF11"/>
    <property type="match status" value="1"/>
</dbReference>
<comment type="similarity">
    <text evidence="3">Belongs to the tumor necrosis factor family.</text>
</comment>
<protein>
    <submittedName>
        <fullName evidence="13">LOC733333 protein</fullName>
    </submittedName>
</protein>
<evidence type="ECO:0000256" key="10">
    <source>
        <dbReference type="ARBA" id="ARBA00023136"/>
    </source>
</evidence>
<feature type="non-terminal residue" evidence="13">
    <location>
        <position position="1"/>
    </location>
</feature>
<name>Q498F3_XENLA</name>
<dbReference type="CDD" id="cd00184">
    <property type="entry name" value="TNF"/>
    <property type="match status" value="1"/>
</dbReference>
<evidence type="ECO:0000259" key="12">
    <source>
        <dbReference type="PROSITE" id="PS50049"/>
    </source>
</evidence>
<accession>Q498F3</accession>
<feature type="transmembrane region" description="Helical" evidence="11">
    <location>
        <begin position="51"/>
        <end position="73"/>
    </location>
</feature>
<evidence type="ECO:0000256" key="1">
    <source>
        <dbReference type="ARBA" id="ARBA00004401"/>
    </source>
</evidence>
<feature type="domain" description="THD" evidence="12">
    <location>
        <begin position="155"/>
        <end position="306"/>
    </location>
</feature>
<dbReference type="Gene3D" id="2.60.120.40">
    <property type="match status" value="1"/>
</dbReference>